<keyword evidence="1" id="KW-0808">Transferase</keyword>
<name>A0A9D2QJV5_9FIRM</name>
<proteinExistence type="predicted"/>
<reference evidence="1" key="2">
    <citation type="submission" date="2021-04" db="EMBL/GenBank/DDBJ databases">
        <authorList>
            <person name="Gilroy R."/>
        </authorList>
    </citation>
    <scope>NUCLEOTIDE SEQUENCE</scope>
    <source>
        <strain evidence="1">ChiBcec1-1630</strain>
    </source>
</reference>
<sequence>VIMPVDSMIGDMLKAEAPELLKRYDLNAFCMKVQGLDRTLVDKVFAVCDYYLQNRVRKHSRHLYDIYKLLPLVRQDDAFYALVQEVRSVRKPSPICPSAKDGVNVPELLSEIVRNEAYREDYRNLTERLLEEEVDYDTAVTALKRIAAGGMFA</sequence>
<comment type="caution">
    <text evidence="1">The sequence shown here is derived from an EMBL/GenBank/DDBJ whole genome shotgun (WGS) entry which is preliminary data.</text>
</comment>
<reference evidence="1" key="1">
    <citation type="journal article" date="2021" name="PeerJ">
        <title>Extensive microbial diversity within the chicken gut microbiome revealed by metagenomics and culture.</title>
        <authorList>
            <person name="Gilroy R."/>
            <person name="Ravi A."/>
            <person name="Getino M."/>
            <person name="Pursley I."/>
            <person name="Horton D.L."/>
            <person name="Alikhan N.F."/>
            <person name="Baker D."/>
            <person name="Gharbi K."/>
            <person name="Hall N."/>
            <person name="Watson M."/>
            <person name="Adriaenssens E.M."/>
            <person name="Foster-Nyarko E."/>
            <person name="Jarju S."/>
            <person name="Secka A."/>
            <person name="Antonio M."/>
            <person name="Oren A."/>
            <person name="Chaudhuri R.R."/>
            <person name="La Ragione R."/>
            <person name="Hildebrand F."/>
            <person name="Pallen M.J."/>
        </authorList>
    </citation>
    <scope>NUCLEOTIDE SEQUENCE</scope>
    <source>
        <strain evidence="1">ChiBcec1-1630</strain>
    </source>
</reference>
<dbReference type="InterPro" id="IPR014942">
    <property type="entry name" value="AbiEii"/>
</dbReference>
<dbReference type="Pfam" id="PF08843">
    <property type="entry name" value="AbiEii"/>
    <property type="match status" value="1"/>
</dbReference>
<organism evidence="1 2">
    <name type="scientific">Candidatus Eisenbergiella intestinigallinarum</name>
    <dbReference type="NCBI Taxonomy" id="2838549"/>
    <lineage>
        <taxon>Bacteria</taxon>
        <taxon>Bacillati</taxon>
        <taxon>Bacillota</taxon>
        <taxon>Clostridia</taxon>
        <taxon>Lachnospirales</taxon>
        <taxon>Lachnospiraceae</taxon>
        <taxon>Eisenbergiella</taxon>
    </lineage>
</organism>
<dbReference type="AlphaFoldDB" id="A0A9D2QJV5"/>
<dbReference type="GO" id="GO:0016740">
    <property type="term" value="F:transferase activity"/>
    <property type="evidence" value="ECO:0007669"/>
    <property type="project" value="UniProtKB-KW"/>
</dbReference>
<evidence type="ECO:0000313" key="1">
    <source>
        <dbReference type="EMBL" id="HJC88831.1"/>
    </source>
</evidence>
<dbReference type="EMBL" id="DWVS01000323">
    <property type="protein sequence ID" value="HJC88831.1"/>
    <property type="molecule type" value="Genomic_DNA"/>
</dbReference>
<gene>
    <name evidence="1" type="ORF">H9926_12535</name>
</gene>
<feature type="non-terminal residue" evidence="1">
    <location>
        <position position="1"/>
    </location>
</feature>
<dbReference type="Proteomes" id="UP000823922">
    <property type="component" value="Unassembled WGS sequence"/>
</dbReference>
<evidence type="ECO:0000313" key="2">
    <source>
        <dbReference type="Proteomes" id="UP000823922"/>
    </source>
</evidence>
<accession>A0A9D2QJV5</accession>
<protein>
    <submittedName>
        <fullName evidence="1">Nucleotidyl transferase AbiEii/AbiGii toxin family protein</fullName>
    </submittedName>
</protein>